<keyword evidence="3" id="KW-1185">Reference proteome</keyword>
<gene>
    <name evidence="2" type="ORF">LX32DRAFT_641604</name>
</gene>
<evidence type="ECO:0000313" key="3">
    <source>
        <dbReference type="Proteomes" id="UP001232148"/>
    </source>
</evidence>
<proteinExistence type="predicted"/>
<dbReference type="EMBL" id="MU842909">
    <property type="protein sequence ID" value="KAK2026683.1"/>
    <property type="molecule type" value="Genomic_DNA"/>
</dbReference>
<feature type="region of interest" description="Disordered" evidence="1">
    <location>
        <begin position="40"/>
        <end position="91"/>
    </location>
</feature>
<dbReference type="AlphaFoldDB" id="A0AAD9M2R5"/>
<reference evidence="2" key="1">
    <citation type="submission" date="2021-06" db="EMBL/GenBank/DDBJ databases">
        <title>Comparative genomics, transcriptomics and evolutionary studies reveal genomic signatures of adaptation to plant cell wall in hemibiotrophic fungi.</title>
        <authorList>
            <consortium name="DOE Joint Genome Institute"/>
            <person name="Baroncelli R."/>
            <person name="Diaz J.F."/>
            <person name="Benocci T."/>
            <person name="Peng M."/>
            <person name="Battaglia E."/>
            <person name="Haridas S."/>
            <person name="Andreopoulos W."/>
            <person name="Labutti K."/>
            <person name="Pangilinan J."/>
            <person name="Floch G.L."/>
            <person name="Makela M.R."/>
            <person name="Henrissat B."/>
            <person name="Grigoriev I.V."/>
            <person name="Crouch J.A."/>
            <person name="De Vries R.P."/>
            <person name="Sukno S.A."/>
            <person name="Thon M.R."/>
        </authorList>
    </citation>
    <scope>NUCLEOTIDE SEQUENCE</scope>
    <source>
        <strain evidence="2">MAFF235873</strain>
    </source>
</reference>
<comment type="caution">
    <text evidence="2">The sequence shown here is derived from an EMBL/GenBank/DDBJ whole genome shotgun (WGS) entry which is preliminary data.</text>
</comment>
<accession>A0AAD9M2R5</accession>
<feature type="compositionally biased region" description="Low complexity" evidence="1">
    <location>
        <begin position="49"/>
        <end position="58"/>
    </location>
</feature>
<sequence length="103" mass="11669">MHKTTNKHIVDIVSRVTTAAVQTSPPRRVSLAASRLRWGITDPPRAERQQQQQQQQQQPRVLLLSPSGPFQLGDQRRRGSAGQFSLEKGKSASPEWLFRLNRS</sequence>
<evidence type="ECO:0000313" key="2">
    <source>
        <dbReference type="EMBL" id="KAK2026683.1"/>
    </source>
</evidence>
<dbReference type="Proteomes" id="UP001232148">
    <property type="component" value="Unassembled WGS sequence"/>
</dbReference>
<evidence type="ECO:0000256" key="1">
    <source>
        <dbReference type="SAM" id="MobiDB-lite"/>
    </source>
</evidence>
<protein>
    <submittedName>
        <fullName evidence="2">Uncharacterized protein</fullName>
    </submittedName>
</protein>
<name>A0AAD9M2R5_9PEZI</name>
<organism evidence="2 3">
    <name type="scientific">Colletotrichum zoysiae</name>
    <dbReference type="NCBI Taxonomy" id="1216348"/>
    <lineage>
        <taxon>Eukaryota</taxon>
        <taxon>Fungi</taxon>
        <taxon>Dikarya</taxon>
        <taxon>Ascomycota</taxon>
        <taxon>Pezizomycotina</taxon>
        <taxon>Sordariomycetes</taxon>
        <taxon>Hypocreomycetidae</taxon>
        <taxon>Glomerellales</taxon>
        <taxon>Glomerellaceae</taxon>
        <taxon>Colletotrichum</taxon>
        <taxon>Colletotrichum graminicola species complex</taxon>
    </lineage>
</organism>